<keyword evidence="4" id="KW-1185">Reference proteome</keyword>
<dbReference type="AlphaFoldDB" id="A0A7W6C3X5"/>
<accession>A0A7W6C3X5</accession>
<dbReference type="PIRSF" id="PIRSF016578">
    <property type="entry name" value="HsaA"/>
    <property type="match status" value="1"/>
</dbReference>
<dbReference type="GO" id="GO:0003995">
    <property type="term" value="F:acyl-CoA dehydrogenase activity"/>
    <property type="evidence" value="ECO:0007669"/>
    <property type="project" value="TreeGrafter"/>
</dbReference>
<proteinExistence type="predicted"/>
<dbReference type="PANTHER" id="PTHR43884:SF12">
    <property type="entry name" value="ISOVALERYL-COA DEHYDROGENASE, MITOCHONDRIAL-RELATED"/>
    <property type="match status" value="1"/>
</dbReference>
<dbReference type="Gene3D" id="1.10.540.10">
    <property type="entry name" value="Acyl-CoA dehydrogenase/oxidase, N-terminal domain"/>
    <property type="match status" value="1"/>
</dbReference>
<reference evidence="3 4" key="1">
    <citation type="submission" date="2020-08" db="EMBL/GenBank/DDBJ databases">
        <title>Genomic Encyclopedia of Type Strains, Phase IV (KMG-IV): sequencing the most valuable type-strain genomes for metagenomic binning, comparative biology and taxonomic classification.</title>
        <authorList>
            <person name="Goeker M."/>
        </authorList>
    </citation>
    <scope>NUCLEOTIDE SEQUENCE [LARGE SCALE GENOMIC DNA]</scope>
    <source>
        <strain evidence="3 4">DSM 27568</strain>
    </source>
</reference>
<dbReference type="Proteomes" id="UP000561459">
    <property type="component" value="Unassembled WGS sequence"/>
</dbReference>
<gene>
    <name evidence="3" type="ORF">GGR39_002020</name>
</gene>
<dbReference type="GO" id="GO:0050660">
    <property type="term" value="F:flavin adenine dinucleotide binding"/>
    <property type="evidence" value="ECO:0007669"/>
    <property type="project" value="InterPro"/>
</dbReference>
<dbReference type="SUPFAM" id="SSF47203">
    <property type="entry name" value="Acyl-CoA dehydrogenase C-terminal domain-like"/>
    <property type="match status" value="1"/>
</dbReference>
<dbReference type="PANTHER" id="PTHR43884">
    <property type="entry name" value="ACYL-COA DEHYDROGENASE"/>
    <property type="match status" value="1"/>
</dbReference>
<dbReference type="InterPro" id="IPR009100">
    <property type="entry name" value="AcylCoA_DH/oxidase_NM_dom_sf"/>
</dbReference>
<name>A0A7W6C3X5_9SPHN</name>
<dbReference type="InterPro" id="IPR036250">
    <property type="entry name" value="AcylCo_DH-like_C"/>
</dbReference>
<keyword evidence="1" id="KW-0560">Oxidoreductase</keyword>
<protein>
    <submittedName>
        <fullName evidence="3">Alkylation response protein AidB-like acyl-CoA dehydrogenase</fullName>
    </submittedName>
</protein>
<comment type="caution">
    <text evidence="3">The sequence shown here is derived from an EMBL/GenBank/DDBJ whole genome shotgun (WGS) entry which is preliminary data.</text>
</comment>
<dbReference type="SUPFAM" id="SSF56645">
    <property type="entry name" value="Acyl-CoA dehydrogenase NM domain-like"/>
    <property type="match status" value="1"/>
</dbReference>
<sequence>MIETISPDLWEETRSLRPIVEAARDEAETLRRLPDSVGQAFTDRDIYRLLLPEDLGGRGLSPLCVFDLIEEVSTYDGSVGWNYAIGTNGGSMAGVMDQDLAQELFADAEVATAGSGPPQGRAIAVEGGYRVSGKFAWASGVHQAKWVMGGCFVFDGADMRKGPGGVPVVRHVLVPASDITILDSWKTGGMRGTGSTEFRLDDVFVPEQRAFMMFGAAPQHESPLYRLPTSYFGFGLTAVPLGIARATIAALRDLAAKKTPPPPRHGLSHQPFTQYVVAKADAMVEAARLGVRDAFERLWREVRDEGEASMEARARLRRASVHAVETSVEAVQMCYRAAGGTALFSDQPFERALRDVNAAAGHIVFQRAMMEDAGRVAMGLPPLLPMF</sequence>
<dbReference type="RefSeq" id="WP_183616986.1">
    <property type="nucleotide sequence ID" value="NZ_JACIDY010000004.1"/>
</dbReference>
<evidence type="ECO:0000259" key="2">
    <source>
        <dbReference type="Pfam" id="PF08028"/>
    </source>
</evidence>
<evidence type="ECO:0000313" key="4">
    <source>
        <dbReference type="Proteomes" id="UP000561459"/>
    </source>
</evidence>
<organism evidence="3 4">
    <name type="scientific">Novosphingobium fluoreni</name>
    <dbReference type="NCBI Taxonomy" id="1391222"/>
    <lineage>
        <taxon>Bacteria</taxon>
        <taxon>Pseudomonadati</taxon>
        <taxon>Pseudomonadota</taxon>
        <taxon>Alphaproteobacteria</taxon>
        <taxon>Sphingomonadales</taxon>
        <taxon>Sphingomonadaceae</taxon>
        <taxon>Novosphingobium</taxon>
    </lineage>
</organism>
<evidence type="ECO:0000313" key="3">
    <source>
        <dbReference type="EMBL" id="MBB3940363.1"/>
    </source>
</evidence>
<dbReference type="EMBL" id="JACIDY010000004">
    <property type="protein sequence ID" value="MBB3940363.1"/>
    <property type="molecule type" value="Genomic_DNA"/>
</dbReference>
<dbReference type="InterPro" id="IPR037069">
    <property type="entry name" value="AcylCoA_DH/ox_N_sf"/>
</dbReference>
<dbReference type="InterPro" id="IPR046373">
    <property type="entry name" value="Acyl-CoA_Oxase/DH_mid-dom_sf"/>
</dbReference>
<dbReference type="Pfam" id="PF08028">
    <property type="entry name" value="Acyl-CoA_dh_2"/>
    <property type="match status" value="1"/>
</dbReference>
<dbReference type="InterPro" id="IPR013107">
    <property type="entry name" value="Acyl-CoA_DH_C"/>
</dbReference>
<evidence type="ECO:0000256" key="1">
    <source>
        <dbReference type="ARBA" id="ARBA00023002"/>
    </source>
</evidence>
<dbReference type="Gene3D" id="1.20.140.10">
    <property type="entry name" value="Butyryl-CoA Dehydrogenase, subunit A, domain 3"/>
    <property type="match status" value="1"/>
</dbReference>
<feature type="domain" description="Acyl-CoA dehydrogenase C-terminal" evidence="2">
    <location>
        <begin position="236"/>
        <end position="366"/>
    </location>
</feature>
<dbReference type="Gene3D" id="2.40.110.10">
    <property type="entry name" value="Butyryl-CoA Dehydrogenase, subunit A, domain 2"/>
    <property type="match status" value="1"/>
</dbReference>